<proteinExistence type="evidence at transcript level"/>
<dbReference type="GO" id="GO:0061617">
    <property type="term" value="C:MICOS complex"/>
    <property type="evidence" value="ECO:0007669"/>
    <property type="project" value="TreeGrafter"/>
</dbReference>
<evidence type="ECO:0000256" key="2">
    <source>
        <dbReference type="ARBA" id="ARBA00006771"/>
    </source>
</evidence>
<dbReference type="GO" id="GO:0044284">
    <property type="term" value="C:mitochondrial crista junction"/>
    <property type="evidence" value="ECO:0007669"/>
    <property type="project" value="TreeGrafter"/>
</dbReference>
<keyword evidence="6" id="KW-0496">Mitochondrion</keyword>
<comment type="subcellular location">
    <subcellularLocation>
        <location evidence="1">Mitochondrion inner membrane</location>
        <topology evidence="1">Single-pass membrane protein</topology>
    </subcellularLocation>
</comment>
<dbReference type="OrthoDB" id="5948578at2759"/>
<evidence type="ECO:0000256" key="7">
    <source>
        <dbReference type="ARBA" id="ARBA00023136"/>
    </source>
</evidence>
<keyword evidence="4" id="KW-0999">Mitochondrion inner membrane</keyword>
<dbReference type="GO" id="GO:0042407">
    <property type="term" value="P:cristae formation"/>
    <property type="evidence" value="ECO:0007669"/>
    <property type="project" value="TreeGrafter"/>
</dbReference>
<name>A0A2L2Y7U9_PARTP</name>
<organism evidence="8">
    <name type="scientific">Parasteatoda tepidariorum</name>
    <name type="common">Common house spider</name>
    <name type="synonym">Achaearanea tepidariorum</name>
    <dbReference type="NCBI Taxonomy" id="114398"/>
    <lineage>
        <taxon>Eukaryota</taxon>
        <taxon>Metazoa</taxon>
        <taxon>Ecdysozoa</taxon>
        <taxon>Arthropoda</taxon>
        <taxon>Chelicerata</taxon>
        <taxon>Arachnida</taxon>
        <taxon>Araneae</taxon>
        <taxon>Araneomorphae</taxon>
        <taxon>Entelegynae</taxon>
        <taxon>Araneoidea</taxon>
        <taxon>Theridiidae</taxon>
        <taxon>Parasteatoda</taxon>
    </lineage>
</organism>
<keyword evidence="7" id="KW-0472">Membrane</keyword>
<dbReference type="PANTHER" id="PTHR31816">
    <property type="entry name" value="MICOS COMPLEX SUBUNIT MIC13"/>
    <property type="match status" value="1"/>
</dbReference>
<protein>
    <recommendedName>
        <fullName evidence="9">MICOS complex subunit MIC13</fullName>
    </recommendedName>
</protein>
<dbReference type="PANTHER" id="PTHR31816:SF3">
    <property type="entry name" value="MICOS COMPLEX SUBUNIT MIC13"/>
    <property type="match status" value="1"/>
</dbReference>
<evidence type="ECO:0000313" key="8">
    <source>
        <dbReference type="EMBL" id="LAA04221.1"/>
    </source>
</evidence>
<dbReference type="EMBL" id="IAAA01011043">
    <property type="protein sequence ID" value="LAA04226.1"/>
    <property type="molecule type" value="mRNA"/>
</dbReference>
<evidence type="ECO:0000256" key="3">
    <source>
        <dbReference type="ARBA" id="ARBA00022692"/>
    </source>
</evidence>
<dbReference type="InterPro" id="IPR026769">
    <property type="entry name" value="Mic13"/>
</dbReference>
<evidence type="ECO:0000256" key="4">
    <source>
        <dbReference type="ARBA" id="ARBA00022792"/>
    </source>
</evidence>
<evidence type="ECO:0000256" key="1">
    <source>
        <dbReference type="ARBA" id="ARBA00004434"/>
    </source>
</evidence>
<accession>A0A2L2Y7U9</accession>
<reference evidence="8" key="1">
    <citation type="journal article" date="2016" name="Mol. Ecol. Resour.">
        <title>Evaluation of the impact of RNA preservation methods of spiders for de novo transcriptome assembly.</title>
        <authorList>
            <person name="Kono N."/>
            <person name="Nakamura H."/>
            <person name="Ito Y."/>
            <person name="Tomita M."/>
            <person name="Arakawa K."/>
        </authorList>
    </citation>
    <scope>NUCLEOTIDE SEQUENCE</scope>
    <source>
        <tissue evidence="8">Whole body</tissue>
    </source>
</reference>
<dbReference type="EMBL" id="IAAA01011042">
    <property type="protein sequence ID" value="LAA04221.1"/>
    <property type="molecule type" value="mRNA"/>
</dbReference>
<evidence type="ECO:0000256" key="6">
    <source>
        <dbReference type="ARBA" id="ARBA00023128"/>
    </source>
</evidence>
<evidence type="ECO:0008006" key="9">
    <source>
        <dbReference type="Google" id="ProtNLM"/>
    </source>
</evidence>
<keyword evidence="5" id="KW-1133">Transmembrane helix</keyword>
<comment type="similarity">
    <text evidence="2">Belongs to the MICOS complex subunit Mic13 family.</text>
</comment>
<dbReference type="AlphaFoldDB" id="A0A2L2Y7U9"/>
<evidence type="ECO:0000256" key="5">
    <source>
        <dbReference type="ARBA" id="ARBA00022989"/>
    </source>
</evidence>
<sequence length="108" mass="11818">MRLFSSLLKVGISGGALYFAIDQDLFSINQKESIDASKKVIGTLPGLEDYSKKVEIGITKNDVINYWNSGIKTAISALASLPANSKEAFHLGMNYVTDEIKNQMKKSS</sequence>
<keyword evidence="3" id="KW-0812">Transmembrane</keyword>